<feature type="domain" description="C2H2-type" evidence="7">
    <location>
        <begin position="269"/>
        <end position="297"/>
    </location>
</feature>
<evidence type="ECO:0000256" key="1">
    <source>
        <dbReference type="ARBA" id="ARBA00022723"/>
    </source>
</evidence>
<dbReference type="InterPro" id="IPR003604">
    <property type="entry name" value="Matrin/U1-like-C_Znf_C2H2"/>
</dbReference>
<feature type="domain" description="C2H2-type" evidence="7">
    <location>
        <begin position="847"/>
        <end position="870"/>
    </location>
</feature>
<dbReference type="GO" id="GO:0003676">
    <property type="term" value="F:nucleic acid binding"/>
    <property type="evidence" value="ECO:0007669"/>
    <property type="project" value="InterPro"/>
</dbReference>
<feature type="domain" description="C2H2-type" evidence="7">
    <location>
        <begin position="85"/>
        <end position="115"/>
    </location>
</feature>
<evidence type="ECO:0000256" key="5">
    <source>
        <dbReference type="PROSITE-ProRule" id="PRU00042"/>
    </source>
</evidence>
<dbReference type="InterPro" id="IPR036236">
    <property type="entry name" value="Znf_C2H2_sf"/>
</dbReference>
<reference evidence="8" key="2">
    <citation type="submission" date="2014-03" db="EMBL/GenBank/DDBJ databases">
        <authorList>
            <person name="Genoscope - CEA"/>
        </authorList>
    </citation>
    <scope>NUCLEOTIDE SEQUENCE</scope>
</reference>
<evidence type="ECO:0000256" key="4">
    <source>
        <dbReference type="ARBA" id="ARBA00022833"/>
    </source>
</evidence>
<feature type="domain" description="C2H2-type" evidence="7">
    <location>
        <begin position="928"/>
        <end position="955"/>
    </location>
</feature>
<dbReference type="SMART" id="SM00355">
    <property type="entry name" value="ZnF_C2H2"/>
    <property type="match status" value="13"/>
</dbReference>
<dbReference type="SMART" id="SM00451">
    <property type="entry name" value="ZnF_U1"/>
    <property type="match status" value="4"/>
</dbReference>
<feature type="region of interest" description="Disordered" evidence="6">
    <location>
        <begin position="133"/>
        <end position="178"/>
    </location>
</feature>
<feature type="region of interest" description="Disordered" evidence="6">
    <location>
        <begin position="1"/>
        <end position="75"/>
    </location>
</feature>
<sequence>MDRELRSGKEINEDTVPHHGDTGRVSTEEMESGGIPPLAKRPRPDDVTADSTGEIEEDTGGKVADGKESDQTPRVEVNITPETGYGCACPICGFVAKTPTALKIHSKRKHTGRGKTRAVSSAEVLVEIDGSTTGATAPTLNYKTGGDTEEKVSSSERQQDATESQSQGTEPGGSEGEGTTIIAQDEIAEKQGTGRDTFDMKVTPIAAEEEQEKTPGKKIRRHTKEMNYFCEFCLYACVAKCDYEKHCLSNKHNKRTRASKRALGARFQLQCESCEFRVSNSALLESHARLKHHGEHRFLCNVCHYYTATSEWMDTHVSSESHQRVAEEKNTGSSFEECVEKVSRDSIGDDMLTDDVAVGVTGHDGELQPDVNEEAVEAAKVVLENMEEHMDEKSPPKRRRGRPKGPAATTCEHCGLLASNSTNLNVHIRRKHSRQYSFTCRLCSYNCVTKGDMDRHCVTKKHLKRVEDASSDGQVDLDTSVQVVRSKGEEGATDKTGELSQDGVKAQVSSPKKSKYDLVNSCSHCSFVAHSIPSLDLHVKRRHTRDFEFVCLACSYYAVTRREMSRHAATDKHKQKSEVYLENLESFVVEDLAQPEEESMDLGNRADPDADNNAHSEDPSPSENTEIQVAGEASGGGSEQTSNEAPGTIEPQEAPAEITITPPEEGQKEGAEPEAEPELFCSDDDVEMADEKPDISSPEKQLTRALPFDACIIPLKSLTEAELALHEERMAHSVEGHSGLAVSGLAGAGSFQKIKRTKPVGSSGLSKGLTPNPRIRCEDCGFVADGMSGLNVHISMKHPSKEKHFHCMLCGKSFYTESNLHQHLTSAAHLRNEQASIEELPEGGATFKCVKCTDPFETEQELFVHIKEKHEELLREVNKYVLEDTEQINREREENQGSVCKHCGKVCKSSNSMAFLAHIRTHTGSKPFKCKICNFATAQLGDARNHVKRHLGMREYKCHICG</sequence>
<dbReference type="PROSITE" id="PS50157">
    <property type="entry name" value="ZINC_FINGER_C2H2_2"/>
    <property type="match status" value="6"/>
</dbReference>
<dbReference type="GO" id="GO:0005634">
    <property type="term" value="C:nucleus"/>
    <property type="evidence" value="ECO:0007669"/>
    <property type="project" value="TreeGrafter"/>
</dbReference>
<feature type="compositionally biased region" description="Basic and acidic residues" evidence="6">
    <location>
        <begin position="604"/>
        <end position="618"/>
    </location>
</feature>
<organism evidence="8 9">
    <name type="scientific">Oncorhynchus mykiss</name>
    <name type="common">Rainbow trout</name>
    <name type="synonym">Salmo gairdneri</name>
    <dbReference type="NCBI Taxonomy" id="8022"/>
    <lineage>
        <taxon>Eukaryota</taxon>
        <taxon>Metazoa</taxon>
        <taxon>Chordata</taxon>
        <taxon>Craniata</taxon>
        <taxon>Vertebrata</taxon>
        <taxon>Euteleostomi</taxon>
        <taxon>Actinopterygii</taxon>
        <taxon>Neopterygii</taxon>
        <taxon>Teleostei</taxon>
        <taxon>Protacanthopterygii</taxon>
        <taxon>Salmoniformes</taxon>
        <taxon>Salmonidae</taxon>
        <taxon>Salmoninae</taxon>
        <taxon>Oncorhynchus</taxon>
    </lineage>
</organism>
<dbReference type="PROSITE" id="PS00028">
    <property type="entry name" value="ZINC_FINGER_C2H2_1"/>
    <property type="match status" value="3"/>
</dbReference>
<evidence type="ECO:0000256" key="6">
    <source>
        <dbReference type="SAM" id="MobiDB-lite"/>
    </source>
</evidence>
<dbReference type="AlphaFoldDB" id="A0A060XU28"/>
<dbReference type="GO" id="GO:0008270">
    <property type="term" value="F:zinc ion binding"/>
    <property type="evidence" value="ECO:0007669"/>
    <property type="project" value="UniProtKB-KW"/>
</dbReference>
<feature type="compositionally biased region" description="Basic and acidic residues" evidence="6">
    <location>
        <begin position="146"/>
        <end position="160"/>
    </location>
</feature>
<keyword evidence="1" id="KW-0479">Metal-binding</keyword>
<dbReference type="STRING" id="8022.A0A060XU28"/>
<dbReference type="PaxDb" id="8022-A0A060XU28"/>
<dbReference type="PANTHER" id="PTHR24403:SF86">
    <property type="entry name" value="C2H2-TYPE DOMAIN-CONTAINING PROTEIN"/>
    <property type="match status" value="1"/>
</dbReference>
<dbReference type="EMBL" id="FR906089">
    <property type="protein sequence ID" value="CDQ83021.1"/>
    <property type="molecule type" value="Genomic_DNA"/>
</dbReference>
<proteinExistence type="predicted"/>
<keyword evidence="3 5" id="KW-0863">Zinc-finger</keyword>
<feature type="compositionally biased region" description="Polar residues" evidence="6">
    <location>
        <begin position="133"/>
        <end position="142"/>
    </location>
</feature>
<evidence type="ECO:0000313" key="8">
    <source>
        <dbReference type="EMBL" id="CDQ83021.1"/>
    </source>
</evidence>
<gene>
    <name evidence="8" type="ORF">GSONMT00029858001</name>
</gene>
<evidence type="ECO:0000256" key="3">
    <source>
        <dbReference type="ARBA" id="ARBA00022771"/>
    </source>
</evidence>
<evidence type="ECO:0000256" key="2">
    <source>
        <dbReference type="ARBA" id="ARBA00022737"/>
    </source>
</evidence>
<protein>
    <recommendedName>
        <fullName evidence="7">C2H2-type domain-containing protein</fullName>
    </recommendedName>
</protein>
<dbReference type="InterPro" id="IPR013087">
    <property type="entry name" value="Znf_C2H2_type"/>
</dbReference>
<dbReference type="SUPFAM" id="SSF57667">
    <property type="entry name" value="beta-beta-alpha zinc fingers"/>
    <property type="match status" value="2"/>
</dbReference>
<feature type="region of interest" description="Disordered" evidence="6">
    <location>
        <begin position="597"/>
        <end position="654"/>
    </location>
</feature>
<dbReference type="GO" id="GO:0045944">
    <property type="term" value="P:positive regulation of transcription by RNA polymerase II"/>
    <property type="evidence" value="ECO:0007669"/>
    <property type="project" value="TreeGrafter"/>
</dbReference>
<feature type="region of interest" description="Disordered" evidence="6">
    <location>
        <begin position="387"/>
        <end position="408"/>
    </location>
</feature>
<name>A0A060XU28_ONCMY</name>
<dbReference type="Gene3D" id="3.30.160.60">
    <property type="entry name" value="Classic Zinc Finger"/>
    <property type="match status" value="6"/>
</dbReference>
<feature type="region of interest" description="Disordered" evidence="6">
    <location>
        <begin position="485"/>
        <end position="506"/>
    </location>
</feature>
<dbReference type="FunFam" id="3.30.160.60:FF:001109">
    <property type="entry name" value="Zinc finger protein 407"/>
    <property type="match status" value="1"/>
</dbReference>
<evidence type="ECO:0000259" key="7">
    <source>
        <dbReference type="PROSITE" id="PS50157"/>
    </source>
</evidence>
<keyword evidence="2" id="KW-0677">Repeat</keyword>
<dbReference type="PANTHER" id="PTHR24403">
    <property type="entry name" value="ZINC FINGER PROTEIN"/>
    <property type="match status" value="1"/>
</dbReference>
<reference evidence="8" key="1">
    <citation type="journal article" date="2014" name="Nat. Commun.">
        <title>The rainbow trout genome provides novel insights into evolution after whole-genome duplication in vertebrates.</title>
        <authorList>
            <person name="Berthelot C."/>
            <person name="Brunet F."/>
            <person name="Chalopin D."/>
            <person name="Juanchich A."/>
            <person name="Bernard M."/>
            <person name="Noel B."/>
            <person name="Bento P."/>
            <person name="Da Silva C."/>
            <person name="Labadie K."/>
            <person name="Alberti A."/>
            <person name="Aury J.M."/>
            <person name="Louis A."/>
            <person name="Dehais P."/>
            <person name="Bardou P."/>
            <person name="Montfort J."/>
            <person name="Klopp C."/>
            <person name="Cabau C."/>
            <person name="Gaspin C."/>
            <person name="Thorgaard G.H."/>
            <person name="Boussaha M."/>
            <person name="Quillet E."/>
            <person name="Guyomard R."/>
            <person name="Galiana D."/>
            <person name="Bobe J."/>
            <person name="Volff J.N."/>
            <person name="Genet C."/>
            <person name="Wincker P."/>
            <person name="Jaillon O."/>
            <person name="Roest Crollius H."/>
            <person name="Guiguen Y."/>
        </authorList>
    </citation>
    <scope>NUCLEOTIDE SEQUENCE [LARGE SCALE GENOMIC DNA]</scope>
</reference>
<feature type="compositionally biased region" description="Basic and acidic residues" evidence="6">
    <location>
        <begin position="486"/>
        <end position="497"/>
    </location>
</feature>
<feature type="domain" description="C2H2-type" evidence="7">
    <location>
        <begin position="805"/>
        <end position="834"/>
    </location>
</feature>
<dbReference type="InterPro" id="IPR050688">
    <property type="entry name" value="Zinc_finger/UBP_domain"/>
</dbReference>
<evidence type="ECO:0000313" key="9">
    <source>
        <dbReference type="Proteomes" id="UP000193380"/>
    </source>
</evidence>
<keyword evidence="4" id="KW-0862">Zinc</keyword>
<feature type="domain" description="C2H2-type" evidence="7">
    <location>
        <begin position="409"/>
        <end position="437"/>
    </location>
</feature>
<accession>A0A060XU28</accession>
<dbReference type="Proteomes" id="UP000193380">
    <property type="component" value="Unassembled WGS sequence"/>
</dbReference>
<feature type="compositionally biased region" description="Basic and acidic residues" evidence="6">
    <location>
        <begin position="1"/>
        <end position="22"/>
    </location>
</feature>
<feature type="compositionally biased region" description="Basic and acidic residues" evidence="6">
    <location>
        <begin position="64"/>
        <end position="73"/>
    </location>
</feature>